<comment type="caution">
    <text evidence="11">The sequence shown here is derived from an EMBL/GenBank/DDBJ whole genome shotgun (WGS) entry which is preliminary data.</text>
</comment>
<dbReference type="PATRIC" id="fig|1684.5.peg.208"/>
<feature type="domain" description="MacB-like periplasmic core" evidence="10">
    <location>
        <begin position="21"/>
        <end position="246"/>
    </location>
</feature>
<evidence type="ECO:0000256" key="1">
    <source>
        <dbReference type="ARBA" id="ARBA00004651"/>
    </source>
</evidence>
<feature type="chain" id="PRO_5002472243" evidence="8">
    <location>
        <begin position="42"/>
        <end position="411"/>
    </location>
</feature>
<feature type="transmembrane region" description="Helical" evidence="7">
    <location>
        <begin position="370"/>
        <end position="391"/>
    </location>
</feature>
<accession>A0A0F4L0B2</accession>
<evidence type="ECO:0000256" key="7">
    <source>
        <dbReference type="SAM" id="Phobius"/>
    </source>
</evidence>
<evidence type="ECO:0000259" key="10">
    <source>
        <dbReference type="Pfam" id="PF12704"/>
    </source>
</evidence>
<comment type="subcellular location">
    <subcellularLocation>
        <location evidence="1">Cell membrane</location>
        <topology evidence="1">Multi-pass membrane protein</topology>
    </subcellularLocation>
</comment>
<comment type="similarity">
    <text evidence="2">Belongs to the ABC-4 integral membrane protein family. LolC/E subfamily.</text>
</comment>
<evidence type="ECO:0000259" key="9">
    <source>
        <dbReference type="Pfam" id="PF02687"/>
    </source>
</evidence>
<proteinExistence type="inferred from homology"/>
<dbReference type="EMBL" id="JWMF01000003">
    <property type="protein sequence ID" value="KJY52115.1"/>
    <property type="molecule type" value="Genomic_DNA"/>
</dbReference>
<dbReference type="AlphaFoldDB" id="A0A0F4L0B2"/>
<protein>
    <submittedName>
        <fullName evidence="11">Putative ABC transporter permease</fullName>
    </submittedName>
</protein>
<feature type="domain" description="ABC3 transporter permease C-terminal" evidence="9">
    <location>
        <begin position="284"/>
        <end position="391"/>
    </location>
</feature>
<dbReference type="Pfam" id="PF02687">
    <property type="entry name" value="FtsX"/>
    <property type="match status" value="1"/>
</dbReference>
<evidence type="ECO:0000256" key="5">
    <source>
        <dbReference type="ARBA" id="ARBA00022989"/>
    </source>
</evidence>
<evidence type="ECO:0000256" key="3">
    <source>
        <dbReference type="ARBA" id="ARBA00022475"/>
    </source>
</evidence>
<dbReference type="Pfam" id="PF12704">
    <property type="entry name" value="MacB_PCD"/>
    <property type="match status" value="1"/>
</dbReference>
<dbReference type="RefSeq" id="WP_045934959.1">
    <property type="nucleotide sequence ID" value="NZ_KQ033885.1"/>
</dbReference>
<dbReference type="InterPro" id="IPR051447">
    <property type="entry name" value="Lipoprotein-release_system"/>
</dbReference>
<keyword evidence="6 7" id="KW-0472">Membrane</keyword>
<dbReference type="PANTHER" id="PTHR30489">
    <property type="entry name" value="LIPOPROTEIN-RELEASING SYSTEM TRANSMEMBRANE PROTEIN LOLE"/>
    <property type="match status" value="1"/>
</dbReference>
<keyword evidence="8" id="KW-0732">Signal</keyword>
<dbReference type="Proteomes" id="UP000033567">
    <property type="component" value="Unassembled WGS sequence"/>
</dbReference>
<evidence type="ECO:0000256" key="2">
    <source>
        <dbReference type="ARBA" id="ARBA00005236"/>
    </source>
</evidence>
<feature type="signal peptide" evidence="8">
    <location>
        <begin position="1"/>
        <end position="41"/>
    </location>
</feature>
<organism evidence="11 12">
    <name type="scientific">Bifidobacterium mellis</name>
    <dbReference type="NCBI Taxonomy" id="1293823"/>
    <lineage>
        <taxon>Bacteria</taxon>
        <taxon>Bacillati</taxon>
        <taxon>Actinomycetota</taxon>
        <taxon>Actinomycetes</taxon>
        <taxon>Bifidobacteriales</taxon>
        <taxon>Bifidobacteriaceae</taxon>
        <taxon>Bifidobacterium</taxon>
    </lineage>
</organism>
<dbReference type="InterPro" id="IPR025857">
    <property type="entry name" value="MacB_PCD"/>
</dbReference>
<reference evidence="11 12" key="1">
    <citation type="submission" date="2014-12" db="EMBL/GenBank/DDBJ databases">
        <title>Comparative genomics of the lactic acid bacteria isolated from the honey bee gut.</title>
        <authorList>
            <person name="Ellegaard K.M."/>
            <person name="Tamarit D."/>
            <person name="Javelind E."/>
            <person name="Olofsson T."/>
            <person name="Andersson S.G."/>
            <person name="Vasquez A."/>
        </authorList>
    </citation>
    <scope>NUCLEOTIDE SEQUENCE [LARGE SCALE GENOMIC DNA]</scope>
    <source>
        <strain evidence="11 12">Bin7</strain>
    </source>
</reference>
<keyword evidence="3" id="KW-1003">Cell membrane</keyword>
<keyword evidence="12" id="KW-1185">Reference proteome</keyword>
<feature type="transmembrane region" description="Helical" evidence="7">
    <location>
        <begin position="284"/>
        <end position="303"/>
    </location>
</feature>
<dbReference type="InterPro" id="IPR003838">
    <property type="entry name" value="ABC3_permease_C"/>
</dbReference>
<gene>
    <name evidence="11" type="ORF">JF70_01970</name>
</gene>
<keyword evidence="4 7" id="KW-0812">Transmembrane</keyword>
<evidence type="ECO:0000256" key="6">
    <source>
        <dbReference type="ARBA" id="ARBA00023136"/>
    </source>
</evidence>
<evidence type="ECO:0000313" key="12">
    <source>
        <dbReference type="Proteomes" id="UP000033567"/>
    </source>
</evidence>
<dbReference type="PANTHER" id="PTHR30489:SF0">
    <property type="entry name" value="LIPOPROTEIN-RELEASING SYSTEM TRANSMEMBRANE PROTEIN LOLE"/>
    <property type="match status" value="1"/>
</dbReference>
<evidence type="ECO:0000313" key="11">
    <source>
        <dbReference type="EMBL" id="KJY52115.1"/>
    </source>
</evidence>
<dbReference type="GO" id="GO:0044874">
    <property type="term" value="P:lipoprotein localization to outer membrane"/>
    <property type="evidence" value="ECO:0007669"/>
    <property type="project" value="TreeGrafter"/>
</dbReference>
<evidence type="ECO:0000256" key="8">
    <source>
        <dbReference type="SAM" id="SignalP"/>
    </source>
</evidence>
<name>A0A0F4L0B2_9BIFI</name>
<sequence>MFVLKNAWFTIKRHAARSLVMVLTCLVVTALATTAATVLQADTKARTTDYESQQVDAVISPRKGTKASPLGWNEYSKYAQRLQMDGMQYKAYFHETANIDPEGLPQSGSYSLVGVSDKAAEPTLPHGPFVLDQGKGLDYASQNVSGTQTVLISKQMARANKLKVGDTLTIKDPRQEDQQVKLTVSGIYHYRKAAGQAADRAIYTAYPTFAMLGLDTASKPGDPGHELLVAFVLDSPSTYHKFIKELRKDGLKASQYDIDSPSLKDYQRRMEPVHQAADQARTTIILVCLLGGLILLGCLFLMLRGRANEIGMAVTIGVHKARLGWQFALETLLSTLPGLALGLALGAAISRPLGRSLFRLGSLASMPHAGLIWKMILIGLAVCLVLALAAATRVAAFRTAQLYTNDLEDEA</sequence>
<dbReference type="GO" id="GO:0098797">
    <property type="term" value="C:plasma membrane protein complex"/>
    <property type="evidence" value="ECO:0007669"/>
    <property type="project" value="TreeGrafter"/>
</dbReference>
<evidence type="ECO:0000256" key="4">
    <source>
        <dbReference type="ARBA" id="ARBA00022692"/>
    </source>
</evidence>
<feature type="transmembrane region" description="Helical" evidence="7">
    <location>
        <begin position="323"/>
        <end position="350"/>
    </location>
</feature>
<keyword evidence="5 7" id="KW-1133">Transmembrane helix</keyword>